<organism evidence="2 3">
    <name type="scientific">Haloferula luteola</name>
    <dbReference type="NCBI Taxonomy" id="595692"/>
    <lineage>
        <taxon>Bacteria</taxon>
        <taxon>Pseudomonadati</taxon>
        <taxon>Verrucomicrobiota</taxon>
        <taxon>Verrucomicrobiia</taxon>
        <taxon>Verrucomicrobiales</taxon>
        <taxon>Verrucomicrobiaceae</taxon>
        <taxon>Haloferula</taxon>
    </lineage>
</organism>
<accession>A0A840V7H0</accession>
<proteinExistence type="predicted"/>
<protein>
    <submittedName>
        <fullName evidence="2">Uncharacterized protein</fullName>
    </submittedName>
</protein>
<feature type="region of interest" description="Disordered" evidence="1">
    <location>
        <begin position="80"/>
        <end position="103"/>
    </location>
</feature>
<dbReference type="RefSeq" id="WP_184022486.1">
    <property type="nucleotide sequence ID" value="NZ_JACHFD010000054.1"/>
</dbReference>
<keyword evidence="3" id="KW-1185">Reference proteome</keyword>
<comment type="caution">
    <text evidence="2">The sequence shown here is derived from an EMBL/GenBank/DDBJ whole genome shotgun (WGS) entry which is preliminary data.</text>
</comment>
<name>A0A840V7H0_9BACT</name>
<sequence length="103" mass="11565">MGGCLRFSEVWHHPSGLTITAYDREYVGRDGTVARDYIDAILNGREPKQSDYLRALKDDSPRETFEIVLISKGTKVLYRSNKNQGEQGVGGNPLPRRESEIAP</sequence>
<reference evidence="2 3" key="1">
    <citation type="submission" date="2020-08" db="EMBL/GenBank/DDBJ databases">
        <title>Genomic Encyclopedia of Type Strains, Phase IV (KMG-IV): sequencing the most valuable type-strain genomes for metagenomic binning, comparative biology and taxonomic classification.</title>
        <authorList>
            <person name="Goeker M."/>
        </authorList>
    </citation>
    <scope>NUCLEOTIDE SEQUENCE [LARGE SCALE GENOMIC DNA]</scope>
    <source>
        <strain evidence="2 3">YC6886</strain>
    </source>
</reference>
<dbReference type="EMBL" id="JACHFD010000054">
    <property type="protein sequence ID" value="MBB5353965.1"/>
    <property type="molecule type" value="Genomic_DNA"/>
</dbReference>
<gene>
    <name evidence="2" type="ORF">HNR46_004236</name>
</gene>
<evidence type="ECO:0000313" key="2">
    <source>
        <dbReference type="EMBL" id="MBB5353965.1"/>
    </source>
</evidence>
<dbReference type="Proteomes" id="UP000557717">
    <property type="component" value="Unassembled WGS sequence"/>
</dbReference>
<dbReference type="AlphaFoldDB" id="A0A840V7H0"/>
<evidence type="ECO:0000313" key="3">
    <source>
        <dbReference type="Proteomes" id="UP000557717"/>
    </source>
</evidence>
<evidence type="ECO:0000256" key="1">
    <source>
        <dbReference type="SAM" id="MobiDB-lite"/>
    </source>
</evidence>